<feature type="compositionally biased region" description="Gly residues" evidence="1">
    <location>
        <begin position="129"/>
        <end position="141"/>
    </location>
</feature>
<proteinExistence type="predicted"/>
<keyword evidence="5" id="KW-1185">Reference proteome</keyword>
<feature type="region of interest" description="Disordered" evidence="1">
    <location>
        <begin position="41"/>
        <end position="146"/>
    </location>
</feature>
<feature type="domain" description="DUF7168" evidence="3">
    <location>
        <begin position="218"/>
        <end position="324"/>
    </location>
</feature>
<comment type="caution">
    <text evidence="4">The sequence shown here is derived from an EMBL/GenBank/DDBJ whole genome shotgun (WGS) entry which is preliminary data.</text>
</comment>
<sequence>MWWPSDGSYATSWCTRERADPDALVSCASDVLRLLSEAPALARIGPPPGTLPPPAPTPSQPGPSPDNSTPETDHPSATADPKPAHTPSDTGPGPDQAPSGTESDRAQGGTRPEPDRATSGTEPEADQTPGGGGPGAGGSPGGIDPEVERRVLGRVRALLAKAESTAFPAEAEALSARAQELMTRYSLDRALLAGAVPAAGDAPVGRRIVVEGPYEGPKAVLLGVVAEANRCRAVWHRDLGLATVIGHPAELAAVEMLFTSLLVQATAAMTHAGTRGDAPARTRIRSFRHSFLNAYAARVGERLRAAADNAAGHAGPRTDLVPALAARDAAVDRTVDALFPGLVRGRARTVSNAAGWAAGRAAADLAGLDGRRAVADPSGGR</sequence>
<evidence type="ECO:0000256" key="1">
    <source>
        <dbReference type="SAM" id="MobiDB-lite"/>
    </source>
</evidence>
<reference evidence="4 5" key="1">
    <citation type="submission" date="2019-12" db="EMBL/GenBank/DDBJ databases">
        <title>Nocardia macrotermitis sp. nov. and Nocardia aurantia sp. nov., isolated from the gut of the fungus growing-termite Macrotermes natalensis.</title>
        <authorList>
            <person name="Christine B."/>
            <person name="Rene B."/>
        </authorList>
    </citation>
    <scope>NUCLEOTIDE SEQUENCE [LARGE SCALE GENOMIC DNA]</scope>
    <source>
        <strain evidence="4 5">DSM 102126</strain>
    </source>
</reference>
<evidence type="ECO:0000313" key="4">
    <source>
        <dbReference type="EMBL" id="MXQ68171.1"/>
    </source>
</evidence>
<protein>
    <submittedName>
        <fullName evidence="4">DUF2786 domain-containing protein</fullName>
    </submittedName>
</protein>
<dbReference type="InterPro" id="IPR055592">
    <property type="entry name" value="DUF7168"/>
</dbReference>
<evidence type="ECO:0000259" key="2">
    <source>
        <dbReference type="Pfam" id="PF10979"/>
    </source>
</evidence>
<dbReference type="InterPro" id="IPR024498">
    <property type="entry name" value="DUF2786"/>
</dbReference>
<evidence type="ECO:0000259" key="3">
    <source>
        <dbReference type="Pfam" id="PF23771"/>
    </source>
</evidence>
<dbReference type="Pfam" id="PF10979">
    <property type="entry name" value="DUF2786"/>
    <property type="match status" value="1"/>
</dbReference>
<accession>A0A6I4WEI9</accession>
<name>A0A6I4WEI9_9ACTN</name>
<gene>
    <name evidence="4" type="ORF">GQ466_29560</name>
</gene>
<dbReference type="Pfam" id="PF23771">
    <property type="entry name" value="DUF7168"/>
    <property type="match status" value="1"/>
</dbReference>
<dbReference type="EMBL" id="WUTW01000011">
    <property type="protein sequence ID" value="MXQ68171.1"/>
    <property type="molecule type" value="Genomic_DNA"/>
</dbReference>
<dbReference type="OrthoDB" id="3508128at2"/>
<feature type="domain" description="DUF2786" evidence="2">
    <location>
        <begin position="150"/>
        <end position="189"/>
    </location>
</feature>
<dbReference type="AlphaFoldDB" id="A0A6I4WEI9"/>
<dbReference type="Proteomes" id="UP000431901">
    <property type="component" value="Unassembled WGS sequence"/>
</dbReference>
<organism evidence="4 5">
    <name type="scientific">Actinomadura rayongensis</name>
    <dbReference type="NCBI Taxonomy" id="1429076"/>
    <lineage>
        <taxon>Bacteria</taxon>
        <taxon>Bacillati</taxon>
        <taxon>Actinomycetota</taxon>
        <taxon>Actinomycetes</taxon>
        <taxon>Streptosporangiales</taxon>
        <taxon>Thermomonosporaceae</taxon>
        <taxon>Actinomadura</taxon>
    </lineage>
</organism>
<feature type="compositionally biased region" description="Pro residues" evidence="1">
    <location>
        <begin position="45"/>
        <end position="64"/>
    </location>
</feature>
<evidence type="ECO:0000313" key="5">
    <source>
        <dbReference type="Proteomes" id="UP000431901"/>
    </source>
</evidence>